<evidence type="ECO:0000256" key="5">
    <source>
        <dbReference type="RuleBase" id="RU361140"/>
    </source>
</evidence>
<dbReference type="OrthoDB" id="9793489at2"/>
<dbReference type="PROSITE" id="PS00336">
    <property type="entry name" value="BETA_LACTAMASE_C"/>
    <property type="match status" value="1"/>
</dbReference>
<dbReference type="PROSITE" id="PS51257">
    <property type="entry name" value="PROKAR_LIPOPROTEIN"/>
    <property type="match status" value="1"/>
</dbReference>
<name>A0A521CM29_9BACT</name>
<dbReference type="InterPro" id="IPR012338">
    <property type="entry name" value="Beta-lactam/transpept-like"/>
</dbReference>
<keyword evidence="8" id="KW-1185">Reference proteome</keyword>
<keyword evidence="3 5" id="KW-0378">Hydrolase</keyword>
<dbReference type="GO" id="GO:0030288">
    <property type="term" value="C:outer membrane-bounded periplasmic space"/>
    <property type="evidence" value="ECO:0007669"/>
    <property type="project" value="InterPro"/>
</dbReference>
<comment type="catalytic activity">
    <reaction evidence="1 5">
        <text>a beta-lactam + H2O = a substituted beta-amino acid</text>
        <dbReference type="Rhea" id="RHEA:20401"/>
        <dbReference type="ChEBI" id="CHEBI:15377"/>
        <dbReference type="ChEBI" id="CHEBI:35627"/>
        <dbReference type="ChEBI" id="CHEBI:140347"/>
        <dbReference type="EC" id="3.5.2.6"/>
    </reaction>
</comment>
<feature type="domain" description="Beta-lactamase-related" evidence="6">
    <location>
        <begin position="64"/>
        <end position="282"/>
    </location>
</feature>
<sequence>MRRVLAIPMRKLFVILCVAIISGCGSVSNPEAAIDTLQDRPGITPLQLKNIARTLRCYPNLTQLSIAFINDRNSIFYGAIRKNDTLKTIRNDTAAFEIGSLSKVFTSALLADLAYRERLYINQSIQDFLDFPLNGSARITFKELANHTSGLPRIPPGFVWESLGHMDNPYKNYGEEKLRQYMRKEMEPEHEPGTFFQYSNIGVGMLGYVLTQVEEQPYESLLQQNLVQPLGMRHTTTKRSLVKGQLVTGLTKRGQPAANWDLGALPGAGAILSTAEDLVTFGQTYFNPAAHPMQLQ</sequence>
<evidence type="ECO:0000313" key="8">
    <source>
        <dbReference type="Proteomes" id="UP000317593"/>
    </source>
</evidence>
<protein>
    <recommendedName>
        <fullName evidence="5">Beta-lactamase</fullName>
        <ecNumber evidence="5">3.5.2.6</ecNumber>
    </recommendedName>
</protein>
<dbReference type="PANTHER" id="PTHR46825:SF8">
    <property type="entry name" value="BETA-LACTAMASE-RELATED"/>
    <property type="match status" value="1"/>
</dbReference>
<evidence type="ECO:0000313" key="7">
    <source>
        <dbReference type="EMBL" id="SMO60498.1"/>
    </source>
</evidence>
<dbReference type="InterPro" id="IPR050491">
    <property type="entry name" value="AmpC-like"/>
</dbReference>
<dbReference type="Proteomes" id="UP000317593">
    <property type="component" value="Unassembled WGS sequence"/>
</dbReference>
<evidence type="ECO:0000256" key="1">
    <source>
        <dbReference type="ARBA" id="ARBA00001526"/>
    </source>
</evidence>
<evidence type="ECO:0000256" key="4">
    <source>
        <dbReference type="ARBA" id="ARBA00023251"/>
    </source>
</evidence>
<dbReference type="EMBL" id="FXTH01000006">
    <property type="protein sequence ID" value="SMO60498.1"/>
    <property type="molecule type" value="Genomic_DNA"/>
</dbReference>
<dbReference type="GO" id="GO:0008800">
    <property type="term" value="F:beta-lactamase activity"/>
    <property type="evidence" value="ECO:0007669"/>
    <property type="project" value="UniProtKB-UniRule"/>
</dbReference>
<proteinExistence type="inferred from homology"/>
<keyword evidence="4 5" id="KW-0046">Antibiotic resistance</keyword>
<dbReference type="GO" id="GO:0046677">
    <property type="term" value="P:response to antibiotic"/>
    <property type="evidence" value="ECO:0007669"/>
    <property type="project" value="UniProtKB-UniRule"/>
</dbReference>
<dbReference type="Gene3D" id="3.40.710.10">
    <property type="entry name" value="DD-peptidase/beta-lactamase superfamily"/>
    <property type="match status" value="1"/>
</dbReference>
<organism evidence="7 8">
    <name type="scientific">Fodinibius sediminis</name>
    <dbReference type="NCBI Taxonomy" id="1214077"/>
    <lineage>
        <taxon>Bacteria</taxon>
        <taxon>Pseudomonadati</taxon>
        <taxon>Balneolota</taxon>
        <taxon>Balneolia</taxon>
        <taxon>Balneolales</taxon>
        <taxon>Balneolaceae</taxon>
        <taxon>Fodinibius</taxon>
    </lineage>
</organism>
<evidence type="ECO:0000256" key="3">
    <source>
        <dbReference type="ARBA" id="ARBA00022801"/>
    </source>
</evidence>
<dbReference type="EC" id="3.5.2.6" evidence="5"/>
<accession>A0A521CM29</accession>
<reference evidence="7 8" key="1">
    <citation type="submission" date="2017-05" db="EMBL/GenBank/DDBJ databases">
        <authorList>
            <person name="Varghese N."/>
            <person name="Submissions S."/>
        </authorList>
    </citation>
    <scope>NUCLEOTIDE SEQUENCE [LARGE SCALE GENOMIC DNA]</scope>
    <source>
        <strain evidence="7 8">DSM 21194</strain>
    </source>
</reference>
<gene>
    <name evidence="7" type="ORF">SAMN06265218_106199</name>
</gene>
<dbReference type="InterPro" id="IPR001586">
    <property type="entry name" value="Beta-lactam_class-C_AS"/>
</dbReference>
<dbReference type="InterPro" id="IPR001466">
    <property type="entry name" value="Beta-lactam-related"/>
</dbReference>
<dbReference type="GO" id="GO:0017001">
    <property type="term" value="P:antibiotic catabolic process"/>
    <property type="evidence" value="ECO:0007669"/>
    <property type="project" value="InterPro"/>
</dbReference>
<evidence type="ECO:0000259" key="6">
    <source>
        <dbReference type="Pfam" id="PF00144"/>
    </source>
</evidence>
<dbReference type="PANTHER" id="PTHR46825">
    <property type="entry name" value="D-ALANYL-D-ALANINE-CARBOXYPEPTIDASE/ENDOPEPTIDASE AMPH"/>
    <property type="match status" value="1"/>
</dbReference>
<dbReference type="SUPFAM" id="SSF56601">
    <property type="entry name" value="beta-lactamase/transpeptidase-like"/>
    <property type="match status" value="1"/>
</dbReference>
<dbReference type="Pfam" id="PF00144">
    <property type="entry name" value="Beta-lactamase"/>
    <property type="match status" value="1"/>
</dbReference>
<dbReference type="AlphaFoldDB" id="A0A521CM29"/>
<evidence type="ECO:0000256" key="2">
    <source>
        <dbReference type="ARBA" id="ARBA00007840"/>
    </source>
</evidence>
<comment type="similarity">
    <text evidence="2 5">Belongs to the class-C beta-lactamase family.</text>
</comment>